<sequence>MGKHSNSSPSGSASHKTKKPRNKDSDKSNRSEMSSLSRYVDESQNHERVAISQPSDRNAGQYLQDWEKTWQAASGRKD</sequence>
<reference evidence="1 2" key="1">
    <citation type="journal article" date="2022" name="New Phytol.">
        <title>Ecological generalism drives hyperdiversity of secondary metabolite gene clusters in xylarialean endophytes.</title>
        <authorList>
            <person name="Franco M.E.E."/>
            <person name="Wisecaver J.H."/>
            <person name="Arnold A.E."/>
            <person name="Ju Y.M."/>
            <person name="Slot J.C."/>
            <person name="Ahrendt S."/>
            <person name="Moore L.P."/>
            <person name="Eastman K.E."/>
            <person name="Scott K."/>
            <person name="Konkel Z."/>
            <person name="Mondo S.J."/>
            <person name="Kuo A."/>
            <person name="Hayes R.D."/>
            <person name="Haridas S."/>
            <person name="Andreopoulos B."/>
            <person name="Riley R."/>
            <person name="LaButti K."/>
            <person name="Pangilinan J."/>
            <person name="Lipzen A."/>
            <person name="Amirebrahimi M."/>
            <person name="Yan J."/>
            <person name="Adam C."/>
            <person name="Keymanesh K."/>
            <person name="Ng V."/>
            <person name="Louie K."/>
            <person name="Northen T."/>
            <person name="Drula E."/>
            <person name="Henrissat B."/>
            <person name="Hsieh H.M."/>
            <person name="Youens-Clark K."/>
            <person name="Lutzoni F."/>
            <person name="Miadlikowska J."/>
            <person name="Eastwood D.C."/>
            <person name="Hamelin R.C."/>
            <person name="Grigoriev I.V."/>
            <person name="U'Ren J.M."/>
        </authorList>
    </citation>
    <scope>NUCLEOTIDE SEQUENCE [LARGE SCALE GENOMIC DNA]</scope>
    <source>
        <strain evidence="1 2">CBS 119005</strain>
    </source>
</reference>
<gene>
    <name evidence="1" type="ORF">F4820DRAFT_447168</name>
</gene>
<evidence type="ECO:0000313" key="1">
    <source>
        <dbReference type="EMBL" id="KAI4866329.1"/>
    </source>
</evidence>
<proteinExistence type="predicted"/>
<organism evidence="1 2">
    <name type="scientific">Hypoxylon rubiginosum</name>
    <dbReference type="NCBI Taxonomy" id="110542"/>
    <lineage>
        <taxon>Eukaryota</taxon>
        <taxon>Fungi</taxon>
        <taxon>Dikarya</taxon>
        <taxon>Ascomycota</taxon>
        <taxon>Pezizomycotina</taxon>
        <taxon>Sordariomycetes</taxon>
        <taxon>Xylariomycetidae</taxon>
        <taxon>Xylariales</taxon>
        <taxon>Hypoxylaceae</taxon>
        <taxon>Hypoxylon</taxon>
    </lineage>
</organism>
<name>A0ACB9Z4I8_9PEZI</name>
<dbReference type="EMBL" id="MU393460">
    <property type="protein sequence ID" value="KAI4866329.1"/>
    <property type="molecule type" value="Genomic_DNA"/>
</dbReference>
<protein>
    <submittedName>
        <fullName evidence="1">Uncharacterized protein</fullName>
    </submittedName>
</protein>
<dbReference type="Proteomes" id="UP001497700">
    <property type="component" value="Unassembled WGS sequence"/>
</dbReference>
<accession>A0ACB9Z4I8</accession>
<comment type="caution">
    <text evidence="1">The sequence shown here is derived from an EMBL/GenBank/DDBJ whole genome shotgun (WGS) entry which is preliminary data.</text>
</comment>
<keyword evidence="2" id="KW-1185">Reference proteome</keyword>
<evidence type="ECO:0000313" key="2">
    <source>
        <dbReference type="Proteomes" id="UP001497700"/>
    </source>
</evidence>